<evidence type="ECO:0000313" key="1">
    <source>
        <dbReference type="EMBL" id="CAH1264075.1"/>
    </source>
</evidence>
<reference evidence="1" key="1">
    <citation type="submission" date="2022-01" db="EMBL/GenBank/DDBJ databases">
        <authorList>
            <person name="Braso-Vives M."/>
        </authorList>
    </citation>
    <scope>NUCLEOTIDE SEQUENCE</scope>
</reference>
<dbReference type="EMBL" id="OV696689">
    <property type="protein sequence ID" value="CAH1264075.1"/>
    <property type="molecule type" value="Genomic_DNA"/>
</dbReference>
<name>A0A8K0EPR4_BRALA</name>
<keyword evidence="2" id="KW-1185">Reference proteome</keyword>
<gene>
    <name evidence="1" type="primary">Hypp2850</name>
    <name evidence="1" type="ORF">BLAG_LOCUS18566</name>
</gene>
<organism evidence="1 2">
    <name type="scientific">Branchiostoma lanceolatum</name>
    <name type="common">Common lancelet</name>
    <name type="synonym">Amphioxus lanceolatum</name>
    <dbReference type="NCBI Taxonomy" id="7740"/>
    <lineage>
        <taxon>Eukaryota</taxon>
        <taxon>Metazoa</taxon>
        <taxon>Chordata</taxon>
        <taxon>Cephalochordata</taxon>
        <taxon>Leptocardii</taxon>
        <taxon>Amphioxiformes</taxon>
        <taxon>Branchiostomatidae</taxon>
        <taxon>Branchiostoma</taxon>
    </lineage>
</organism>
<dbReference type="AlphaFoldDB" id="A0A8K0EPR4"/>
<evidence type="ECO:0000313" key="2">
    <source>
        <dbReference type="Proteomes" id="UP000838412"/>
    </source>
</evidence>
<protein>
    <submittedName>
        <fullName evidence="1">Hypp2850 protein</fullName>
    </submittedName>
</protein>
<proteinExistence type="predicted"/>
<accession>A0A8K0EPR4</accession>
<dbReference type="OrthoDB" id="10232810at2759"/>
<sequence>MDTMHEVNATTRDEYGLKAGGVLAALERFNTLFALRLGQLLFSSAEEVSTTLQTKDLSVQEAVFSFTTEKRAHQRFALLALLRDTGYLNGSSSVNSLFDTILNKVGYVEAKAQAADALVFPGRLYPVRYVIANITSPTKSPVFSTGELEWRLVMLPPTRHPDNYLGMYINLVSEDPIVINTYDAERVAWEQFEADVSRLAAYERINDDSMKDEVRANARAKYDAHVLAMKNN</sequence>
<dbReference type="Proteomes" id="UP000838412">
    <property type="component" value="Chromosome 4"/>
</dbReference>